<dbReference type="GO" id="GO:0005576">
    <property type="term" value="C:extracellular region"/>
    <property type="evidence" value="ECO:0007669"/>
    <property type="project" value="InterPro"/>
</dbReference>
<dbReference type="KEGG" id="cvn:111116214"/>
<dbReference type="PROSITE" id="PS00280">
    <property type="entry name" value="BPTI_KUNITZ_1"/>
    <property type="match status" value="1"/>
</dbReference>
<dbReference type="InterPro" id="IPR002223">
    <property type="entry name" value="Kunitz_BPTI"/>
</dbReference>
<dbReference type="PANTHER" id="PTHR46751:SF1">
    <property type="entry name" value="WAP FOUR-DISULFIDE CORE DOMAIN PROTEIN 6A"/>
    <property type="match status" value="1"/>
</dbReference>
<evidence type="ECO:0000256" key="1">
    <source>
        <dbReference type="ARBA" id="ARBA00023157"/>
    </source>
</evidence>
<feature type="domain" description="WAP" evidence="4">
    <location>
        <begin position="31"/>
        <end position="81"/>
    </location>
</feature>
<sequence>MFYFTVVALTIVVVNVQCQGPFPSPSCPPWGRNKPGQCNLQMISTCDCPTDQTWCDHDGECPGSQKCCGAGCGCRSMCAPAGVTEWPFPGRLTSRCQLPKVVGPCKALITRFYFNSNTRCCEQFFYGGCCGNANNFETYAECNSACTGASSYK</sequence>
<dbReference type="Pfam" id="PF00014">
    <property type="entry name" value="Kunitz_BPTI"/>
    <property type="match status" value="1"/>
</dbReference>
<dbReference type="SUPFAM" id="SSF57362">
    <property type="entry name" value="BPTI-like"/>
    <property type="match status" value="1"/>
</dbReference>
<dbReference type="FunFam" id="4.10.410.10:FF:000004">
    <property type="entry name" value="Tissue factor pathway inhibitor"/>
    <property type="match status" value="1"/>
</dbReference>
<evidence type="ECO:0000259" key="4">
    <source>
        <dbReference type="PROSITE" id="PS51390"/>
    </source>
</evidence>
<gene>
    <name evidence="6" type="primary">LOC111116214</name>
</gene>
<dbReference type="AlphaFoldDB" id="A0A8B8C5C7"/>
<name>A0A8B8C5C7_CRAVI</name>
<feature type="domain" description="BPTI/Kunitz inhibitor" evidence="3">
    <location>
        <begin position="96"/>
        <end position="146"/>
    </location>
</feature>
<dbReference type="PRINTS" id="PR00759">
    <property type="entry name" value="BASICPTASE"/>
</dbReference>
<dbReference type="InterPro" id="IPR020901">
    <property type="entry name" value="Prtase_inh_Kunz-CS"/>
</dbReference>
<keyword evidence="5" id="KW-1185">Reference proteome</keyword>
<dbReference type="InterPro" id="IPR051388">
    <property type="entry name" value="Serpin_venom_toxin"/>
</dbReference>
<dbReference type="InterPro" id="IPR008197">
    <property type="entry name" value="WAP_dom"/>
</dbReference>
<reference evidence="6" key="1">
    <citation type="submission" date="2025-08" db="UniProtKB">
        <authorList>
            <consortium name="RefSeq"/>
        </authorList>
    </citation>
    <scope>IDENTIFICATION</scope>
    <source>
        <tissue evidence="6">Whole sample</tissue>
    </source>
</reference>
<dbReference type="GO" id="GO:0004867">
    <property type="term" value="F:serine-type endopeptidase inhibitor activity"/>
    <property type="evidence" value="ECO:0007669"/>
    <property type="project" value="InterPro"/>
</dbReference>
<dbReference type="PANTHER" id="PTHR46751">
    <property type="entry name" value="EPPIN"/>
    <property type="match status" value="1"/>
</dbReference>
<dbReference type="Gene3D" id="4.10.410.10">
    <property type="entry name" value="Pancreatic trypsin inhibitor Kunitz domain"/>
    <property type="match status" value="1"/>
</dbReference>
<evidence type="ECO:0000256" key="2">
    <source>
        <dbReference type="SAM" id="SignalP"/>
    </source>
</evidence>
<dbReference type="PROSITE" id="PS51390">
    <property type="entry name" value="WAP"/>
    <property type="match status" value="1"/>
</dbReference>
<dbReference type="Proteomes" id="UP000694844">
    <property type="component" value="Chromosome 10"/>
</dbReference>
<dbReference type="InterPro" id="IPR036880">
    <property type="entry name" value="Kunitz_BPTI_sf"/>
</dbReference>
<organism evidence="5 6">
    <name type="scientific">Crassostrea virginica</name>
    <name type="common">Eastern oyster</name>
    <dbReference type="NCBI Taxonomy" id="6565"/>
    <lineage>
        <taxon>Eukaryota</taxon>
        <taxon>Metazoa</taxon>
        <taxon>Spiralia</taxon>
        <taxon>Lophotrochozoa</taxon>
        <taxon>Mollusca</taxon>
        <taxon>Bivalvia</taxon>
        <taxon>Autobranchia</taxon>
        <taxon>Pteriomorphia</taxon>
        <taxon>Ostreida</taxon>
        <taxon>Ostreoidea</taxon>
        <taxon>Ostreidae</taxon>
        <taxon>Crassostrea</taxon>
    </lineage>
</organism>
<feature type="signal peptide" evidence="2">
    <location>
        <begin position="1"/>
        <end position="18"/>
    </location>
</feature>
<evidence type="ECO:0000313" key="6">
    <source>
        <dbReference type="RefSeq" id="XP_022310908.1"/>
    </source>
</evidence>
<evidence type="ECO:0000259" key="3">
    <source>
        <dbReference type="PROSITE" id="PS50279"/>
    </source>
</evidence>
<dbReference type="RefSeq" id="XP_022310908.1">
    <property type="nucleotide sequence ID" value="XM_022455200.1"/>
</dbReference>
<protein>
    <submittedName>
        <fullName evidence="6">Eppin-like</fullName>
    </submittedName>
</protein>
<keyword evidence="2" id="KW-0732">Signal</keyword>
<proteinExistence type="predicted"/>
<dbReference type="GeneID" id="111116214"/>
<dbReference type="SMART" id="SM00131">
    <property type="entry name" value="KU"/>
    <property type="match status" value="1"/>
</dbReference>
<feature type="chain" id="PRO_5034844466" evidence="2">
    <location>
        <begin position="19"/>
        <end position="153"/>
    </location>
</feature>
<dbReference type="CDD" id="cd00109">
    <property type="entry name" value="Kunitz-type"/>
    <property type="match status" value="1"/>
</dbReference>
<accession>A0A8B8C5C7</accession>
<evidence type="ECO:0000313" key="5">
    <source>
        <dbReference type="Proteomes" id="UP000694844"/>
    </source>
</evidence>
<dbReference type="PROSITE" id="PS50279">
    <property type="entry name" value="BPTI_KUNITZ_2"/>
    <property type="match status" value="1"/>
</dbReference>
<keyword evidence="1" id="KW-1015">Disulfide bond</keyword>
<dbReference type="OrthoDB" id="4473401at2759"/>